<evidence type="ECO:0000256" key="3">
    <source>
        <dbReference type="ARBA" id="ARBA00022553"/>
    </source>
</evidence>
<dbReference type="OMA" id="CEMNFQG"/>
<dbReference type="PRINTS" id="PR00237">
    <property type="entry name" value="GPCRRHODOPSN"/>
</dbReference>
<dbReference type="RefSeq" id="XP_044283995.1">
    <property type="nucleotide sequence ID" value="XM_044428060.1"/>
</dbReference>
<dbReference type="GO" id="GO:0030425">
    <property type="term" value="C:dendrite"/>
    <property type="evidence" value="ECO:0007669"/>
    <property type="project" value="TreeGrafter"/>
</dbReference>
<keyword evidence="6" id="KW-0297">G-protein coupled receptor</keyword>
<organism evidence="15 16">
    <name type="scientific">Varanus komodoensis</name>
    <name type="common">Komodo dragon</name>
    <dbReference type="NCBI Taxonomy" id="61221"/>
    <lineage>
        <taxon>Eukaryota</taxon>
        <taxon>Metazoa</taxon>
        <taxon>Chordata</taxon>
        <taxon>Craniata</taxon>
        <taxon>Vertebrata</taxon>
        <taxon>Euteleostomi</taxon>
        <taxon>Lepidosauria</taxon>
        <taxon>Squamata</taxon>
        <taxon>Bifurcata</taxon>
        <taxon>Unidentata</taxon>
        <taxon>Episquamata</taxon>
        <taxon>Toxicofera</taxon>
        <taxon>Anguimorpha</taxon>
        <taxon>Paleoanguimorpha</taxon>
        <taxon>Varanoidea</taxon>
        <taxon>Varanidae</taxon>
        <taxon>Varanus</taxon>
    </lineage>
</organism>
<dbReference type="Ensembl" id="ENSVKKT00000004553.1">
    <property type="protein sequence ID" value="ENSVKKP00000004427.1"/>
    <property type="gene ID" value="ENSVKKG00000003265.1"/>
</dbReference>
<dbReference type="InterPro" id="IPR000276">
    <property type="entry name" value="GPCR_Rhodpsn"/>
</dbReference>
<dbReference type="KEGG" id="vko:123022367"/>
<comment type="subcellular location">
    <subcellularLocation>
        <location evidence="1">Cell membrane</location>
        <topology evidence="1">Multi-pass membrane protein</topology>
    </subcellularLocation>
</comment>
<evidence type="ECO:0000259" key="14">
    <source>
        <dbReference type="PROSITE" id="PS50262"/>
    </source>
</evidence>
<dbReference type="PANTHER" id="PTHR24247:SF195">
    <property type="entry name" value="G-PROTEIN COUPLED RECEPTORS FAMILY 1 PROFILE DOMAIN-CONTAINING PROTEIN"/>
    <property type="match status" value="1"/>
</dbReference>
<dbReference type="SUPFAM" id="SSF81321">
    <property type="entry name" value="Family A G protein-coupled receptor-like"/>
    <property type="match status" value="1"/>
</dbReference>
<dbReference type="PANTHER" id="PTHR24247">
    <property type="entry name" value="5-HYDROXYTRYPTAMINE RECEPTOR"/>
    <property type="match status" value="1"/>
</dbReference>
<dbReference type="OrthoDB" id="10071887at2759"/>
<evidence type="ECO:0000313" key="16">
    <source>
        <dbReference type="Proteomes" id="UP000694545"/>
    </source>
</evidence>
<evidence type="ECO:0000256" key="8">
    <source>
        <dbReference type="ARBA" id="ARBA00023157"/>
    </source>
</evidence>
<keyword evidence="16" id="KW-1185">Reference proteome</keyword>
<evidence type="ECO:0000256" key="5">
    <source>
        <dbReference type="ARBA" id="ARBA00022989"/>
    </source>
</evidence>
<evidence type="ECO:0000256" key="12">
    <source>
        <dbReference type="ARBA" id="ARBA00074679"/>
    </source>
</evidence>
<reference evidence="15" key="1">
    <citation type="submission" date="2025-08" db="UniProtKB">
        <authorList>
            <consortium name="Ensembl"/>
        </authorList>
    </citation>
    <scope>IDENTIFICATION</scope>
</reference>
<dbReference type="GO" id="GO:0005886">
    <property type="term" value="C:plasma membrane"/>
    <property type="evidence" value="ECO:0007669"/>
    <property type="project" value="UniProtKB-SubCell"/>
</dbReference>
<reference evidence="15" key="2">
    <citation type="submission" date="2025-09" db="UniProtKB">
        <authorList>
            <consortium name="Ensembl"/>
        </authorList>
    </citation>
    <scope>IDENTIFICATION</scope>
</reference>
<evidence type="ECO:0000256" key="10">
    <source>
        <dbReference type="ARBA" id="ARBA00023180"/>
    </source>
</evidence>
<feature type="transmembrane region" description="Helical" evidence="13">
    <location>
        <begin position="41"/>
        <end position="66"/>
    </location>
</feature>
<protein>
    <recommendedName>
        <fullName evidence="12">Histamine H3 receptor</fullName>
    </recommendedName>
</protein>
<evidence type="ECO:0000313" key="15">
    <source>
        <dbReference type="Ensembl" id="ENSVKKP00000004427.1"/>
    </source>
</evidence>
<dbReference type="PROSITE" id="PS50262">
    <property type="entry name" value="G_PROTEIN_RECEP_F1_2"/>
    <property type="match status" value="1"/>
</dbReference>
<keyword evidence="11" id="KW-0807">Transducer</keyword>
<dbReference type="GeneID" id="123022367"/>
<evidence type="ECO:0000256" key="11">
    <source>
        <dbReference type="ARBA" id="ARBA00023224"/>
    </source>
</evidence>
<feature type="domain" description="G-protein coupled receptors family 1 profile" evidence="14">
    <location>
        <begin position="57"/>
        <end position="411"/>
    </location>
</feature>
<dbReference type="PRINTS" id="PR01471">
    <property type="entry name" value="HISTAMINEH3R"/>
</dbReference>
<dbReference type="GO" id="GO:0004969">
    <property type="term" value="F:histamine receptor activity"/>
    <property type="evidence" value="ECO:0007669"/>
    <property type="project" value="InterPro"/>
</dbReference>
<keyword evidence="2" id="KW-1003">Cell membrane</keyword>
<sequence>MPGAWPAPNSSSGGSAPAPAGQGCAAGLEGHLAEFSAPVPALLAVLMGLAALATVLGNALVALAFVVDRSLRTHRNFFFLNLAIADFMVGAFCIPLYIPYTLTGKWMFGRGLCKLWLVIDYVVCAASVFNIVLISFDRLISVTKAVSYRAQKGRTKSAVVKMAMVWVMAFLLYGPAIISWEHITHEQILADTDCYAEFFCNWYFLLIASIIEFFTPFISITYFSLSIYCNIRKRMSSRTKNFPLCQQDCEMLSDEEKQVCTPFFINVKRKRNQEKPGNRSFSMPSVSTLNVQNLQQQPVELNLSPELHPVQGDAESRSPWNGFCAALNCMFNTKRKAEVANPTASQSRLSQDKRVAKALAILVCVFALCWAPYTLMMIVRAACKGQCIPQGLYEATFWLLWLNSAINPVLYPLCHMSFRKAFFKLFCPGKAKIHPRRLT</sequence>
<dbReference type="AlphaFoldDB" id="A0A8D2KSB1"/>
<dbReference type="GO" id="GO:0007197">
    <property type="term" value="P:adenylate cyclase-inhibiting G protein-coupled acetylcholine receptor signaling pathway"/>
    <property type="evidence" value="ECO:0007669"/>
    <property type="project" value="TreeGrafter"/>
</dbReference>
<evidence type="ECO:0000256" key="2">
    <source>
        <dbReference type="ARBA" id="ARBA00022475"/>
    </source>
</evidence>
<keyword evidence="7 13" id="KW-0472">Membrane</keyword>
<feature type="transmembrane region" description="Helical" evidence="13">
    <location>
        <begin position="78"/>
        <end position="98"/>
    </location>
</feature>
<keyword evidence="3" id="KW-0597">Phosphoprotein</keyword>
<name>A0A8D2KSB1_VARKO</name>
<proteinExistence type="predicted"/>
<feature type="transmembrane region" description="Helical" evidence="13">
    <location>
        <begin position="202"/>
        <end position="228"/>
    </location>
</feature>
<evidence type="ECO:0000256" key="1">
    <source>
        <dbReference type="ARBA" id="ARBA00004651"/>
    </source>
</evidence>
<evidence type="ECO:0000256" key="13">
    <source>
        <dbReference type="SAM" id="Phobius"/>
    </source>
</evidence>
<dbReference type="Gene3D" id="1.20.1070.10">
    <property type="entry name" value="Rhodopsin 7-helix transmembrane proteins"/>
    <property type="match status" value="1"/>
</dbReference>
<evidence type="ECO:0000256" key="9">
    <source>
        <dbReference type="ARBA" id="ARBA00023170"/>
    </source>
</evidence>
<keyword evidence="9" id="KW-0675">Receptor</keyword>
<keyword evidence="8" id="KW-1015">Disulfide bond</keyword>
<feature type="transmembrane region" description="Helical" evidence="13">
    <location>
        <begin position="355"/>
        <end position="375"/>
    </location>
</feature>
<evidence type="ECO:0000256" key="4">
    <source>
        <dbReference type="ARBA" id="ARBA00022692"/>
    </source>
</evidence>
<dbReference type="GO" id="GO:0007187">
    <property type="term" value="P:G protein-coupled receptor signaling pathway, coupled to cyclic nucleotide second messenger"/>
    <property type="evidence" value="ECO:0007669"/>
    <property type="project" value="TreeGrafter"/>
</dbReference>
<feature type="transmembrane region" description="Helical" evidence="13">
    <location>
        <begin position="118"/>
        <end position="137"/>
    </location>
</feature>
<keyword evidence="10" id="KW-0325">Glycoprotein</keyword>
<feature type="transmembrane region" description="Helical" evidence="13">
    <location>
        <begin position="158"/>
        <end position="178"/>
    </location>
</feature>
<feature type="transmembrane region" description="Helical" evidence="13">
    <location>
        <begin position="395"/>
        <end position="414"/>
    </location>
</feature>
<dbReference type="GO" id="GO:0045202">
    <property type="term" value="C:synapse"/>
    <property type="evidence" value="ECO:0007669"/>
    <property type="project" value="TreeGrafter"/>
</dbReference>
<accession>A0A8D2KSB1</accession>
<dbReference type="InterPro" id="IPR017452">
    <property type="entry name" value="GPCR_Rhodpsn_7TM"/>
</dbReference>
<dbReference type="Pfam" id="PF00001">
    <property type="entry name" value="7tm_1"/>
    <property type="match status" value="1"/>
</dbReference>
<evidence type="ECO:0000256" key="6">
    <source>
        <dbReference type="ARBA" id="ARBA00023040"/>
    </source>
</evidence>
<dbReference type="FunFam" id="1.20.1070.10:FF:000138">
    <property type="entry name" value="histamine H3 receptor"/>
    <property type="match status" value="1"/>
</dbReference>
<dbReference type="GO" id="GO:0016907">
    <property type="term" value="F:G protein-coupled acetylcholine receptor activity"/>
    <property type="evidence" value="ECO:0007669"/>
    <property type="project" value="TreeGrafter"/>
</dbReference>
<keyword evidence="5 13" id="KW-1133">Transmembrane helix</keyword>
<gene>
    <name evidence="15" type="primary">LOC123022367</name>
</gene>
<keyword evidence="4 13" id="KW-0812">Transmembrane</keyword>
<evidence type="ECO:0000256" key="7">
    <source>
        <dbReference type="ARBA" id="ARBA00023136"/>
    </source>
</evidence>
<dbReference type="Proteomes" id="UP000694545">
    <property type="component" value="Unplaced"/>
</dbReference>
<dbReference type="GO" id="GO:0004993">
    <property type="term" value="F:G protein-coupled serotonin receptor activity"/>
    <property type="evidence" value="ECO:0007669"/>
    <property type="project" value="TreeGrafter"/>
</dbReference>
<dbReference type="InterPro" id="IPR003980">
    <property type="entry name" value="Histamine_H3_rcpt"/>
</dbReference>